<sequence length="304" mass="33755">MNIEISDRLAQSMASISDTLIITMVVTYAVALLLFALEAAFGRRTEIEESRRWRRRAYRTEEGPPSEVITTERTARRTTAPRNTLGRIALFVTGAGFLFSLVQVITRGLAAGRWPWGNMFEFIVTLCLVAVGSLLYASWRYRARFLGVFVLVPVLILLGIGVRWLYVDPGPLIPALQSYWVPIHVLAVNIAGGASMVSGAAGITYLVSHRAEAKRALGEKVAGIAGRLPSPELLDRISHRFILFAFPLWTFGIIAGSIWADEAWGRFWGWDPKEVWSFISWVIYAAYLHARATGGWRGPSTSSP</sequence>
<dbReference type="Proteomes" id="UP000003779">
    <property type="component" value="Chromosome"/>
</dbReference>
<feature type="transmembrane region" description="Helical" evidence="6">
    <location>
        <begin position="186"/>
        <end position="207"/>
    </location>
</feature>
<evidence type="ECO:0000256" key="1">
    <source>
        <dbReference type="ARBA" id="ARBA00004141"/>
    </source>
</evidence>
<feature type="transmembrane region" description="Helical" evidence="6">
    <location>
        <begin position="275"/>
        <end position="292"/>
    </location>
</feature>
<reference evidence="8 9" key="1">
    <citation type="journal article" date="2012" name="J. Bacteriol.">
        <title>Whole-Genome Sequence of Nocardiopsis alba Strain ATCC BAA-2165, Associated with Honeybees.</title>
        <authorList>
            <person name="Qiao J."/>
            <person name="Chen L."/>
            <person name="Li Y."/>
            <person name="Wang J."/>
            <person name="Zhang W."/>
            <person name="Chen S."/>
        </authorList>
    </citation>
    <scope>NUCLEOTIDE SEQUENCE [LARGE SCALE GENOMIC DNA]</scope>
    <source>
        <strain evidence="9">ATCC BAA-2165 / BE74</strain>
    </source>
</reference>
<protein>
    <submittedName>
        <fullName evidence="8">Cytochrome c-type biogenesis protein CcsB</fullName>
    </submittedName>
</protein>
<reference evidence="9" key="2">
    <citation type="submission" date="2012-08" db="EMBL/GenBank/DDBJ databases">
        <title>Whole-genome sequence of Nocardiopsis alba strain ATCC BAA-2165 associated with honeybees.</title>
        <authorList>
            <person name="Qiao J."/>
            <person name="Chen L."/>
            <person name="Li Y."/>
            <person name="Wang J."/>
            <person name="Zhang W."/>
            <person name="Chen S."/>
        </authorList>
    </citation>
    <scope>NUCLEOTIDE SEQUENCE [LARGE SCALE GENOMIC DNA]</scope>
    <source>
        <strain evidence="9">ATCC BAA-2165 / BE74</strain>
    </source>
</reference>
<evidence type="ECO:0000256" key="3">
    <source>
        <dbReference type="ARBA" id="ARBA00022748"/>
    </source>
</evidence>
<dbReference type="InterPro" id="IPR017562">
    <property type="entry name" value="Cyt_c_biogenesis_CcsA"/>
</dbReference>
<keyword evidence="3" id="KW-0201">Cytochrome c-type biogenesis</keyword>
<dbReference type="GO" id="GO:0020037">
    <property type="term" value="F:heme binding"/>
    <property type="evidence" value="ECO:0007669"/>
    <property type="project" value="InterPro"/>
</dbReference>
<evidence type="ECO:0000256" key="2">
    <source>
        <dbReference type="ARBA" id="ARBA00022692"/>
    </source>
</evidence>
<evidence type="ECO:0000256" key="6">
    <source>
        <dbReference type="SAM" id="Phobius"/>
    </source>
</evidence>
<gene>
    <name evidence="8" type="primary">ccsB</name>
    <name evidence="8" type="ordered locus">B005_4932</name>
</gene>
<keyword evidence="5 6" id="KW-0472">Membrane</keyword>
<evidence type="ECO:0000313" key="9">
    <source>
        <dbReference type="Proteomes" id="UP000003779"/>
    </source>
</evidence>
<dbReference type="KEGG" id="nal:B005_4932"/>
<dbReference type="AlphaFoldDB" id="J7LD13"/>
<dbReference type="Pfam" id="PF01578">
    <property type="entry name" value="Cytochrom_C_asm"/>
    <property type="match status" value="1"/>
</dbReference>
<dbReference type="PATRIC" id="fig|1205910.3.peg.4661"/>
<dbReference type="HOGENOM" id="CLU_049710_0_0_11"/>
<dbReference type="GO" id="GO:0005886">
    <property type="term" value="C:plasma membrane"/>
    <property type="evidence" value="ECO:0007669"/>
    <property type="project" value="TreeGrafter"/>
</dbReference>
<dbReference type="InterPro" id="IPR045062">
    <property type="entry name" value="Cyt_c_biogenesis_CcsA/CcmC"/>
</dbReference>
<evidence type="ECO:0000256" key="4">
    <source>
        <dbReference type="ARBA" id="ARBA00022989"/>
    </source>
</evidence>
<dbReference type="eggNOG" id="COG0755">
    <property type="taxonomic scope" value="Bacteria"/>
</dbReference>
<dbReference type="EMBL" id="CP003788">
    <property type="protein sequence ID" value="AFR08709.1"/>
    <property type="molecule type" value="Genomic_DNA"/>
</dbReference>
<name>J7LD13_NOCAA</name>
<comment type="subcellular location">
    <subcellularLocation>
        <location evidence="1">Membrane</location>
        <topology evidence="1">Multi-pass membrane protein</topology>
    </subcellularLocation>
</comment>
<keyword evidence="4 6" id="KW-1133">Transmembrane helix</keyword>
<feature type="domain" description="Cytochrome c assembly protein" evidence="7">
    <location>
        <begin position="116"/>
        <end position="300"/>
    </location>
</feature>
<dbReference type="PANTHER" id="PTHR30071">
    <property type="entry name" value="HEME EXPORTER PROTEIN C"/>
    <property type="match status" value="1"/>
</dbReference>
<dbReference type="NCBIfam" id="TIGR03144">
    <property type="entry name" value="cytochr_II_ccsB"/>
    <property type="match status" value="1"/>
</dbReference>
<proteinExistence type="predicted"/>
<feature type="transmembrane region" description="Helical" evidence="6">
    <location>
        <begin position="20"/>
        <end position="41"/>
    </location>
</feature>
<dbReference type="InterPro" id="IPR002541">
    <property type="entry name" value="Cyt_c_assembly"/>
</dbReference>
<feature type="transmembrane region" description="Helical" evidence="6">
    <location>
        <begin position="85"/>
        <end position="106"/>
    </location>
</feature>
<dbReference type="PANTHER" id="PTHR30071:SF1">
    <property type="entry name" value="CYTOCHROME B_B6 PROTEIN-RELATED"/>
    <property type="match status" value="1"/>
</dbReference>
<feature type="transmembrane region" description="Helical" evidence="6">
    <location>
        <begin position="241"/>
        <end position="260"/>
    </location>
</feature>
<dbReference type="STRING" id="1205910.B005_4932"/>
<evidence type="ECO:0000259" key="7">
    <source>
        <dbReference type="Pfam" id="PF01578"/>
    </source>
</evidence>
<evidence type="ECO:0000256" key="5">
    <source>
        <dbReference type="ARBA" id="ARBA00023136"/>
    </source>
</evidence>
<dbReference type="GO" id="GO:0017004">
    <property type="term" value="P:cytochrome complex assembly"/>
    <property type="evidence" value="ECO:0007669"/>
    <property type="project" value="UniProtKB-KW"/>
</dbReference>
<organism evidence="8 9">
    <name type="scientific">Nocardiopsis alba (strain ATCC BAA-2165 / BE74)</name>
    <dbReference type="NCBI Taxonomy" id="1205910"/>
    <lineage>
        <taxon>Bacteria</taxon>
        <taxon>Bacillati</taxon>
        <taxon>Actinomycetota</taxon>
        <taxon>Actinomycetes</taxon>
        <taxon>Streptosporangiales</taxon>
        <taxon>Nocardiopsidaceae</taxon>
        <taxon>Nocardiopsis</taxon>
    </lineage>
</organism>
<accession>J7LD13</accession>
<keyword evidence="2 6" id="KW-0812">Transmembrane</keyword>
<feature type="transmembrane region" description="Helical" evidence="6">
    <location>
        <begin position="118"/>
        <end position="138"/>
    </location>
</feature>
<feature type="transmembrane region" description="Helical" evidence="6">
    <location>
        <begin position="145"/>
        <end position="166"/>
    </location>
</feature>
<evidence type="ECO:0000313" key="8">
    <source>
        <dbReference type="EMBL" id="AFR08709.1"/>
    </source>
</evidence>